<gene>
    <name evidence="1" type="ORF">M9979_07255</name>
</gene>
<evidence type="ECO:0000313" key="2">
    <source>
        <dbReference type="Proteomes" id="UP001139486"/>
    </source>
</evidence>
<dbReference type="EMBL" id="JAMLDY010000007">
    <property type="protein sequence ID" value="MCP3734665.1"/>
    <property type="molecule type" value="Genomic_DNA"/>
</dbReference>
<dbReference type="Proteomes" id="UP001139486">
    <property type="component" value="Unassembled WGS sequence"/>
</dbReference>
<proteinExistence type="predicted"/>
<keyword evidence="2" id="KW-1185">Reference proteome</keyword>
<comment type="caution">
    <text evidence="1">The sequence shown here is derived from an EMBL/GenBank/DDBJ whole genome shotgun (WGS) entry which is preliminary data.</text>
</comment>
<reference evidence="1" key="1">
    <citation type="submission" date="2022-05" db="EMBL/GenBank/DDBJ databases">
        <title>Sphingomonas sp. strain RP10 Genome sequencing and assembly.</title>
        <authorList>
            <person name="Kim I."/>
        </authorList>
    </citation>
    <scope>NUCLEOTIDE SEQUENCE</scope>
    <source>
        <strain evidence="1">RP10</strain>
    </source>
</reference>
<name>A0A9X2KQ66_9SPHN</name>
<sequence length="430" mass="45484">METARGFDDGRVGYDDDIVDAGDGGGGDSGVDAGGVEDAMFDLGGDERRMHVRAYNHWVSLLRGRPYPGIDDLDPANIADFGPHSVLLDFSAGIEDPTIAYLGRSLREECGLETHIVRVADVPGRSLLSRLTDHYLQIIANRAPIGFEAEFVGTRGRTTLYRGILMPFSSDGETIDFIYGVINWKEMVDAATQATLDAELDAAVRAAPKPPAASAIWADGPSGGFEASEEPAGPQLDGSLGDRLMMARESAAAVRAADTRGRSALYRALGRAHDFALACAEDEAGYAALLDATGLKVQPRAPLTPVVKLVFGVEYDKTRLAEYAAVLGHARRQAVPAGQLAQFLDAAEGGIKAVVAAERAAKRPVKQPDLFDRAAAELRTLPVLGHVAIAAGDEEFVVLLARAGADGTVDVIKRVAGKALVDSIVRRAAA</sequence>
<accession>A0A9X2KQ66</accession>
<dbReference type="RefSeq" id="WP_254288667.1">
    <property type="nucleotide sequence ID" value="NZ_JAMLDY010000007.1"/>
</dbReference>
<evidence type="ECO:0000313" key="1">
    <source>
        <dbReference type="EMBL" id="MCP3734665.1"/>
    </source>
</evidence>
<evidence type="ECO:0008006" key="3">
    <source>
        <dbReference type="Google" id="ProtNLM"/>
    </source>
</evidence>
<protein>
    <recommendedName>
        <fullName evidence="3">PAS domain-containing protein</fullName>
    </recommendedName>
</protein>
<organism evidence="1 2">
    <name type="scientific">Sphingomonas liriopis</name>
    <dbReference type="NCBI Taxonomy" id="2949094"/>
    <lineage>
        <taxon>Bacteria</taxon>
        <taxon>Pseudomonadati</taxon>
        <taxon>Pseudomonadota</taxon>
        <taxon>Alphaproteobacteria</taxon>
        <taxon>Sphingomonadales</taxon>
        <taxon>Sphingomonadaceae</taxon>
        <taxon>Sphingomonas</taxon>
    </lineage>
</organism>
<dbReference type="AlphaFoldDB" id="A0A9X2KQ66"/>